<dbReference type="PATRIC" id="fig|1121305.3.peg.1619"/>
<dbReference type="InterPro" id="IPR006094">
    <property type="entry name" value="Oxid_FAD_bind_N"/>
</dbReference>
<keyword evidence="10" id="KW-1185">Reference proteome</keyword>
<evidence type="ECO:0000313" key="9">
    <source>
        <dbReference type="EMBL" id="KYH28883.1"/>
    </source>
</evidence>
<evidence type="ECO:0000256" key="7">
    <source>
        <dbReference type="ARBA" id="ARBA00038897"/>
    </source>
</evidence>
<dbReference type="RefSeq" id="WP_061858462.1">
    <property type="nucleotide sequence ID" value="NZ_LTBB01000007.1"/>
</dbReference>
<evidence type="ECO:0000256" key="5">
    <source>
        <dbReference type="ARBA" id="ARBA00022946"/>
    </source>
</evidence>
<organism evidence="9 10">
    <name type="scientific">Clostridium colicanis DSM 13634</name>
    <dbReference type="NCBI Taxonomy" id="1121305"/>
    <lineage>
        <taxon>Bacteria</taxon>
        <taxon>Bacillati</taxon>
        <taxon>Bacillota</taxon>
        <taxon>Clostridia</taxon>
        <taxon>Eubacteriales</taxon>
        <taxon>Clostridiaceae</taxon>
        <taxon>Clostridium</taxon>
    </lineage>
</organism>
<evidence type="ECO:0000256" key="6">
    <source>
        <dbReference type="ARBA" id="ARBA00023002"/>
    </source>
</evidence>
<dbReference type="GO" id="GO:0008720">
    <property type="term" value="F:D-lactate dehydrogenase (NAD+) activity"/>
    <property type="evidence" value="ECO:0007669"/>
    <property type="project" value="TreeGrafter"/>
</dbReference>
<dbReference type="GO" id="GO:1903457">
    <property type="term" value="P:lactate catabolic process"/>
    <property type="evidence" value="ECO:0007669"/>
    <property type="project" value="TreeGrafter"/>
</dbReference>
<dbReference type="SUPFAM" id="SSF55103">
    <property type="entry name" value="FAD-linked oxidases, C-terminal domain"/>
    <property type="match status" value="1"/>
</dbReference>
<dbReference type="Gene3D" id="3.30.465.10">
    <property type="match status" value="1"/>
</dbReference>
<dbReference type="PANTHER" id="PTHR11748">
    <property type="entry name" value="D-LACTATE DEHYDROGENASE"/>
    <property type="match status" value="1"/>
</dbReference>
<dbReference type="InterPro" id="IPR016169">
    <property type="entry name" value="FAD-bd_PCMH_sub2"/>
</dbReference>
<reference evidence="9 10" key="1">
    <citation type="submission" date="2016-02" db="EMBL/GenBank/DDBJ databases">
        <title>Genome sequence of Clostridium colicanis DSM 13634.</title>
        <authorList>
            <person name="Poehlein A."/>
            <person name="Daniel R."/>
        </authorList>
    </citation>
    <scope>NUCLEOTIDE SEQUENCE [LARGE SCALE GENOMIC DNA]</scope>
    <source>
        <strain evidence="9 10">DSM 13634</strain>
    </source>
</reference>
<sequence length="520" mass="58514">MENTLIKKFEKNYEDYLRDESRKIGNADSISFPKSEKEVIEILKYLAPSKTLITTQGARTGITAGAVPQGGHILNLSKMNKITGLRYDNTSDTFFLKVQPGVLLCDLREALKNKTFDTENWDKTSIDALNKFKKSESYFFPPDPTETTASIGGMVSCNASGACSFKYGPTRDHIEALNIVLVNGDKLYIKRGNEKAYNTHFSLTTHSGNKIEGNIPSYNLPDVKNASGYYAKNNMDLIDLFIGSEGTLGIITEIELKLLKTPKTIYGMNVFFTSEEPALKFVRKIRENSSPAAIEFFNYNSLNLLRNMKENYEGFDKLSELSPHFHSAVYVEYHGNSEDEVMDMVMECCDIIEECGGDPSDTWLSTNSQSNEALKYFRHATPEAVNTLIDERRRTVPELTKLGTDMAVPDSKLEEVMELYNSSLEKLGFDSVIFGHIGNNHLHVNIIPKNMEEYNKGKELYSLWSEKIIALGGTISAEHGVGKLKTNLLQKMFSTKGIEEMMALKKLFDPENRLNKGNLF</sequence>
<dbReference type="Pfam" id="PF02913">
    <property type="entry name" value="FAD-oxidase_C"/>
    <property type="match status" value="1"/>
</dbReference>
<keyword evidence="3" id="KW-0285">Flavoprotein</keyword>
<keyword evidence="4" id="KW-0274">FAD</keyword>
<dbReference type="STRING" id="1121305.CLCOL_16150"/>
<gene>
    <name evidence="9" type="ORF">CLCOL_16150</name>
</gene>
<dbReference type="EMBL" id="LTBB01000007">
    <property type="protein sequence ID" value="KYH28883.1"/>
    <property type="molecule type" value="Genomic_DNA"/>
</dbReference>
<evidence type="ECO:0000256" key="4">
    <source>
        <dbReference type="ARBA" id="ARBA00022827"/>
    </source>
</evidence>
<dbReference type="InterPro" id="IPR016171">
    <property type="entry name" value="Vanillyl_alc_oxidase_C-sub2"/>
</dbReference>
<accession>A0A151AMN6</accession>
<protein>
    <recommendedName>
        <fullName evidence="7">D-lactate dehydrogenase (cytochrome)</fullName>
        <ecNumber evidence="7">1.1.2.4</ecNumber>
    </recommendedName>
</protein>
<dbReference type="GO" id="GO:0071949">
    <property type="term" value="F:FAD binding"/>
    <property type="evidence" value="ECO:0007669"/>
    <property type="project" value="InterPro"/>
</dbReference>
<dbReference type="InterPro" id="IPR016164">
    <property type="entry name" value="FAD-linked_Oxase-like_C"/>
</dbReference>
<name>A0A151AMN6_9CLOT</name>
<dbReference type="InterPro" id="IPR036318">
    <property type="entry name" value="FAD-bd_PCMH-like_sf"/>
</dbReference>
<keyword evidence="5" id="KW-0809">Transit peptide</keyword>
<evidence type="ECO:0000313" key="10">
    <source>
        <dbReference type="Proteomes" id="UP000075374"/>
    </source>
</evidence>
<comment type="caution">
    <text evidence="9">The sequence shown here is derived from an EMBL/GenBank/DDBJ whole genome shotgun (WGS) entry which is preliminary data.</text>
</comment>
<evidence type="ECO:0000256" key="2">
    <source>
        <dbReference type="ARBA" id="ARBA00008000"/>
    </source>
</evidence>
<proteinExistence type="inferred from homology"/>
<dbReference type="Gene3D" id="1.10.45.10">
    <property type="entry name" value="Vanillyl-alcohol Oxidase, Chain A, domain 4"/>
    <property type="match status" value="1"/>
</dbReference>
<feature type="domain" description="FAD-binding PCMH-type" evidence="8">
    <location>
        <begin position="23"/>
        <end position="261"/>
    </location>
</feature>
<dbReference type="Gene3D" id="3.30.43.10">
    <property type="entry name" value="Uridine Diphospho-n-acetylenolpyruvylglucosamine Reductase, domain 2"/>
    <property type="match status" value="1"/>
</dbReference>
<comment type="cofactor">
    <cofactor evidence="1">
        <name>FAD</name>
        <dbReference type="ChEBI" id="CHEBI:57692"/>
    </cofactor>
</comment>
<keyword evidence="6 9" id="KW-0560">Oxidoreductase</keyword>
<dbReference type="SUPFAM" id="SSF56176">
    <property type="entry name" value="FAD-binding/transporter-associated domain-like"/>
    <property type="match status" value="1"/>
</dbReference>
<dbReference type="InterPro" id="IPR016166">
    <property type="entry name" value="FAD-bd_PCMH"/>
</dbReference>
<dbReference type="Proteomes" id="UP000075374">
    <property type="component" value="Unassembled WGS sequence"/>
</dbReference>
<evidence type="ECO:0000256" key="3">
    <source>
        <dbReference type="ARBA" id="ARBA00022630"/>
    </source>
</evidence>
<dbReference type="AlphaFoldDB" id="A0A151AMN6"/>
<dbReference type="GO" id="GO:0004458">
    <property type="term" value="F:D-lactate dehydrogenase (cytochrome) activity"/>
    <property type="evidence" value="ECO:0007669"/>
    <property type="project" value="UniProtKB-EC"/>
</dbReference>
<dbReference type="InterPro" id="IPR016167">
    <property type="entry name" value="FAD-bd_PCMH_sub1"/>
</dbReference>
<dbReference type="Gene3D" id="3.30.70.2740">
    <property type="match status" value="1"/>
</dbReference>
<evidence type="ECO:0000256" key="1">
    <source>
        <dbReference type="ARBA" id="ARBA00001974"/>
    </source>
</evidence>
<dbReference type="PANTHER" id="PTHR11748:SF111">
    <property type="entry name" value="D-LACTATE DEHYDROGENASE, MITOCHONDRIAL-RELATED"/>
    <property type="match status" value="1"/>
</dbReference>
<dbReference type="Pfam" id="PF01565">
    <property type="entry name" value="FAD_binding_4"/>
    <property type="match status" value="2"/>
</dbReference>
<evidence type="ECO:0000259" key="8">
    <source>
        <dbReference type="PROSITE" id="PS51387"/>
    </source>
</evidence>
<dbReference type="PROSITE" id="PS51387">
    <property type="entry name" value="FAD_PCMH"/>
    <property type="match status" value="1"/>
</dbReference>
<dbReference type="EC" id="1.1.2.4" evidence="7"/>
<comment type="similarity">
    <text evidence="2">Belongs to the FAD-binding oxidoreductase/transferase type 4 family.</text>
</comment>
<dbReference type="InterPro" id="IPR004113">
    <property type="entry name" value="FAD-bd_oxidored_4_C"/>
</dbReference>